<dbReference type="AlphaFoldDB" id="A0AAV7ESQ6"/>
<evidence type="ECO:0000313" key="1">
    <source>
        <dbReference type="EMBL" id="KAG9451634.1"/>
    </source>
</evidence>
<gene>
    <name evidence="1" type="ORF">H6P81_011599</name>
</gene>
<keyword evidence="2" id="KW-1185">Reference proteome</keyword>
<dbReference type="Proteomes" id="UP000825729">
    <property type="component" value="Unassembled WGS sequence"/>
</dbReference>
<sequence>MDSGTELQLSNKFSKTHPPEFSLVLNPAGTCSQEYMDKFDTCWYLAVIMNLKYS</sequence>
<proteinExistence type="predicted"/>
<accession>A0AAV7ESQ6</accession>
<reference evidence="1 2" key="1">
    <citation type="submission" date="2021-07" db="EMBL/GenBank/DDBJ databases">
        <title>The Aristolochia fimbriata genome: insights into angiosperm evolution, floral development and chemical biosynthesis.</title>
        <authorList>
            <person name="Jiao Y."/>
        </authorList>
    </citation>
    <scope>NUCLEOTIDE SEQUENCE [LARGE SCALE GENOMIC DNA]</scope>
    <source>
        <strain evidence="1">IBCAS-2021</strain>
        <tissue evidence="1">Leaf</tissue>
    </source>
</reference>
<organism evidence="1 2">
    <name type="scientific">Aristolochia fimbriata</name>
    <name type="common">White veined hardy Dutchman's pipe vine</name>
    <dbReference type="NCBI Taxonomy" id="158543"/>
    <lineage>
        <taxon>Eukaryota</taxon>
        <taxon>Viridiplantae</taxon>
        <taxon>Streptophyta</taxon>
        <taxon>Embryophyta</taxon>
        <taxon>Tracheophyta</taxon>
        <taxon>Spermatophyta</taxon>
        <taxon>Magnoliopsida</taxon>
        <taxon>Magnoliidae</taxon>
        <taxon>Piperales</taxon>
        <taxon>Aristolochiaceae</taxon>
        <taxon>Aristolochia</taxon>
    </lineage>
</organism>
<comment type="caution">
    <text evidence="1">The sequence shown here is derived from an EMBL/GenBank/DDBJ whole genome shotgun (WGS) entry which is preliminary data.</text>
</comment>
<name>A0AAV7ESQ6_ARIFI</name>
<protein>
    <submittedName>
        <fullName evidence="1">Uncharacterized protein</fullName>
    </submittedName>
</protein>
<evidence type="ECO:0000313" key="2">
    <source>
        <dbReference type="Proteomes" id="UP000825729"/>
    </source>
</evidence>
<dbReference type="EMBL" id="JAINDJ010000004">
    <property type="protein sequence ID" value="KAG9451634.1"/>
    <property type="molecule type" value="Genomic_DNA"/>
</dbReference>